<keyword evidence="4 10" id="KW-0963">Cytoplasm</keyword>
<dbReference type="Proteomes" id="UP000198870">
    <property type="component" value="Unassembled WGS sequence"/>
</dbReference>
<dbReference type="EC" id="6.1.1.17" evidence="10"/>
<evidence type="ECO:0000256" key="9">
    <source>
        <dbReference type="ARBA" id="ARBA00023146"/>
    </source>
</evidence>
<feature type="domain" description="Aminoacyl-tRNA synthetase class I anticodon-binding" evidence="12">
    <location>
        <begin position="318"/>
        <end position="458"/>
    </location>
</feature>
<evidence type="ECO:0000256" key="8">
    <source>
        <dbReference type="ARBA" id="ARBA00022917"/>
    </source>
</evidence>
<dbReference type="GO" id="GO:0004818">
    <property type="term" value="F:glutamate-tRNA ligase activity"/>
    <property type="evidence" value="ECO:0007669"/>
    <property type="project" value="UniProtKB-UniRule"/>
</dbReference>
<dbReference type="InterPro" id="IPR033910">
    <property type="entry name" value="GluRS_core"/>
</dbReference>
<dbReference type="Pfam" id="PF19269">
    <property type="entry name" value="Anticodon_2"/>
    <property type="match status" value="1"/>
</dbReference>
<gene>
    <name evidence="10" type="primary">gltX</name>
    <name evidence="13" type="ORF">SAMN05216233_11166</name>
</gene>
<comment type="catalytic activity">
    <reaction evidence="10">
        <text>tRNA(Glu) + L-glutamate + ATP = L-glutamyl-tRNA(Glu) + AMP + diphosphate</text>
        <dbReference type="Rhea" id="RHEA:23540"/>
        <dbReference type="Rhea" id="RHEA-COMP:9663"/>
        <dbReference type="Rhea" id="RHEA-COMP:9680"/>
        <dbReference type="ChEBI" id="CHEBI:29985"/>
        <dbReference type="ChEBI" id="CHEBI:30616"/>
        <dbReference type="ChEBI" id="CHEBI:33019"/>
        <dbReference type="ChEBI" id="CHEBI:78442"/>
        <dbReference type="ChEBI" id="CHEBI:78520"/>
        <dbReference type="ChEBI" id="CHEBI:456215"/>
        <dbReference type="EC" id="6.1.1.17"/>
    </reaction>
</comment>
<dbReference type="GO" id="GO:0005524">
    <property type="term" value="F:ATP binding"/>
    <property type="evidence" value="ECO:0007669"/>
    <property type="project" value="UniProtKB-UniRule"/>
</dbReference>
<dbReference type="FunFam" id="3.40.50.620:FF:000007">
    <property type="entry name" value="Glutamate--tRNA ligase"/>
    <property type="match status" value="1"/>
</dbReference>
<dbReference type="GO" id="GO:0006424">
    <property type="term" value="P:glutamyl-tRNA aminoacylation"/>
    <property type="evidence" value="ECO:0007669"/>
    <property type="project" value="UniProtKB-UniRule"/>
</dbReference>
<evidence type="ECO:0000259" key="11">
    <source>
        <dbReference type="Pfam" id="PF00749"/>
    </source>
</evidence>
<dbReference type="InterPro" id="IPR020751">
    <property type="entry name" value="aa-tRNA-synth_I_codon-bd_sub2"/>
</dbReference>
<keyword evidence="6 10" id="KW-0547">Nucleotide-binding</keyword>
<evidence type="ECO:0000256" key="10">
    <source>
        <dbReference type="HAMAP-Rule" id="MF_00022"/>
    </source>
</evidence>
<dbReference type="RefSeq" id="WP_092211575.1">
    <property type="nucleotide sequence ID" value="NZ_FMUX01000011.1"/>
</dbReference>
<feature type="binding site" evidence="10">
    <location>
        <position position="239"/>
    </location>
    <ligand>
        <name>ATP</name>
        <dbReference type="ChEBI" id="CHEBI:30616"/>
    </ligand>
</feature>
<feature type="short sequence motif" description="'KMSKS' region" evidence="10">
    <location>
        <begin position="236"/>
        <end position="240"/>
    </location>
</feature>
<dbReference type="CDD" id="cd00808">
    <property type="entry name" value="GluRS_core"/>
    <property type="match status" value="1"/>
</dbReference>
<dbReference type="InterPro" id="IPR000924">
    <property type="entry name" value="Glu/Gln-tRNA-synth"/>
</dbReference>
<evidence type="ECO:0000256" key="6">
    <source>
        <dbReference type="ARBA" id="ARBA00022741"/>
    </source>
</evidence>
<comment type="function">
    <text evidence="10">Catalyzes the attachment of glutamate to tRNA(Glu) in a two-step reaction: glutamate is first activated by ATP to form Glu-AMP and then transferred to the acceptor end of tRNA(Glu).</text>
</comment>
<evidence type="ECO:0000313" key="13">
    <source>
        <dbReference type="EMBL" id="SCY53731.1"/>
    </source>
</evidence>
<dbReference type="PROSITE" id="PS00178">
    <property type="entry name" value="AA_TRNA_LIGASE_I"/>
    <property type="match status" value="1"/>
</dbReference>
<dbReference type="OrthoDB" id="9807503at2"/>
<keyword evidence="14" id="KW-1185">Reference proteome</keyword>
<dbReference type="GO" id="GO:0005829">
    <property type="term" value="C:cytosol"/>
    <property type="evidence" value="ECO:0007669"/>
    <property type="project" value="TreeGrafter"/>
</dbReference>
<keyword evidence="5 10" id="KW-0436">Ligase</keyword>
<name>A0A1G5GQP0_9BACT</name>
<feature type="short sequence motif" description="'HIGH' region" evidence="10">
    <location>
        <begin position="10"/>
        <end position="20"/>
    </location>
</feature>
<dbReference type="GO" id="GO:0000049">
    <property type="term" value="F:tRNA binding"/>
    <property type="evidence" value="ECO:0007669"/>
    <property type="project" value="InterPro"/>
</dbReference>
<evidence type="ECO:0000256" key="3">
    <source>
        <dbReference type="ARBA" id="ARBA00011245"/>
    </source>
</evidence>
<evidence type="ECO:0000256" key="2">
    <source>
        <dbReference type="ARBA" id="ARBA00007894"/>
    </source>
</evidence>
<dbReference type="AlphaFoldDB" id="A0A1G5GQP0"/>
<proteinExistence type="inferred from homology"/>
<dbReference type="Gene3D" id="1.10.10.350">
    <property type="match status" value="1"/>
</dbReference>
<reference evidence="13 14" key="1">
    <citation type="submission" date="2016-10" db="EMBL/GenBank/DDBJ databases">
        <authorList>
            <person name="de Groot N.N."/>
        </authorList>
    </citation>
    <scope>NUCLEOTIDE SEQUENCE [LARGE SCALE GENOMIC DNA]</scope>
    <source>
        <strain evidence="13 14">AA1</strain>
    </source>
</reference>
<dbReference type="GO" id="GO:0008270">
    <property type="term" value="F:zinc ion binding"/>
    <property type="evidence" value="ECO:0007669"/>
    <property type="project" value="InterPro"/>
</dbReference>
<dbReference type="EMBL" id="FMUX01000011">
    <property type="protein sequence ID" value="SCY53731.1"/>
    <property type="molecule type" value="Genomic_DNA"/>
</dbReference>
<dbReference type="InterPro" id="IPR049940">
    <property type="entry name" value="GluQ/Sye"/>
</dbReference>
<feature type="domain" description="Glutamyl/glutaminyl-tRNA synthetase class Ib catalytic" evidence="11">
    <location>
        <begin position="4"/>
        <end position="302"/>
    </location>
</feature>
<dbReference type="NCBIfam" id="TIGR00464">
    <property type="entry name" value="gltX_bact"/>
    <property type="match status" value="1"/>
</dbReference>
<dbReference type="InterPro" id="IPR045462">
    <property type="entry name" value="aa-tRNA-synth_I_cd-bd"/>
</dbReference>
<evidence type="ECO:0000256" key="1">
    <source>
        <dbReference type="ARBA" id="ARBA00004496"/>
    </source>
</evidence>
<keyword evidence="7 10" id="KW-0067">ATP-binding</keyword>
<protein>
    <recommendedName>
        <fullName evidence="10">Glutamate--tRNA ligase</fullName>
        <ecNumber evidence="10">6.1.1.17</ecNumber>
    </recommendedName>
    <alternativeName>
        <fullName evidence="10">Glutamyl-tRNA synthetase</fullName>
        <shortName evidence="10">GluRS</shortName>
    </alternativeName>
</protein>
<evidence type="ECO:0000256" key="7">
    <source>
        <dbReference type="ARBA" id="ARBA00022840"/>
    </source>
</evidence>
<evidence type="ECO:0000256" key="5">
    <source>
        <dbReference type="ARBA" id="ARBA00022598"/>
    </source>
</evidence>
<accession>A0A1G5GQP0</accession>
<dbReference type="PANTHER" id="PTHR43311:SF2">
    <property type="entry name" value="GLUTAMATE--TRNA LIGASE, MITOCHONDRIAL-RELATED"/>
    <property type="match status" value="1"/>
</dbReference>
<sequence>MGEIITRFPPSPTGYLHVGGARTALFNWLYARKTGGTFILRIEDTDLERSTEESVQAIFDGLEWLGIDWDQGPFYQTKRFDLYKEVINKLLEDGHAYWCTCTPEEIDEMRETARAKGEKPKYNGKCREKNLGPTEGAVVRFKVPLAGSTAFDDMVKGRISIPNAELDDFIIQRSDGTPTYNLAVAVDDLTMKVNTILRGDDHVNNTPKQVLIVKAMGEEVPTYGHVPMVLGADKARLSKRHGATSVTEYRDMGILPDAMINYLARLGWSCGDQEFFTREDLIEKFTPDNIGRSPGVFDQDKLMAINHEHIQAKPTEEITDALLPFLDKAGIVAEDRAQLEKAVKTLAPRSHTLVEMAENARFFFEGIKEYDAKMAKKAFKPEAADVLLAMKEALAEVAFTQEALSATFKAVVEKLEVGFGKVAMPMRLAVSGTGASPDMYEMLEVLGKEETLKRIDDAVAHIRSLG</sequence>
<comment type="similarity">
    <text evidence="2 10">Belongs to the class-I aminoacyl-tRNA synthetase family. Glutamate--tRNA ligase type 1 subfamily.</text>
</comment>
<keyword evidence="8 10" id="KW-0648">Protein biosynthesis</keyword>
<comment type="subunit">
    <text evidence="3 10">Monomer.</text>
</comment>
<dbReference type="InterPro" id="IPR001412">
    <property type="entry name" value="aa-tRNA-synth_I_CS"/>
</dbReference>
<evidence type="ECO:0000313" key="14">
    <source>
        <dbReference type="Proteomes" id="UP000198870"/>
    </source>
</evidence>
<evidence type="ECO:0000259" key="12">
    <source>
        <dbReference type="Pfam" id="PF19269"/>
    </source>
</evidence>
<dbReference type="InterPro" id="IPR020752">
    <property type="entry name" value="Glu-tRNA-synth_I_codon-bd_sub1"/>
</dbReference>
<comment type="subcellular location">
    <subcellularLocation>
        <location evidence="1 10">Cytoplasm</location>
    </subcellularLocation>
</comment>
<dbReference type="Gene3D" id="1.10.8.70">
    <property type="entry name" value="Glutamate-tRNA synthetase, class I, anticodon-binding domain 1"/>
    <property type="match status" value="1"/>
</dbReference>
<dbReference type="STRING" id="419481.SAMN05216233_11166"/>
<dbReference type="InterPro" id="IPR020058">
    <property type="entry name" value="Glu/Gln-tRNA-synth_Ib_cat-dom"/>
</dbReference>
<organism evidence="13 14">
    <name type="scientific">Desulfoluna spongiiphila</name>
    <dbReference type="NCBI Taxonomy" id="419481"/>
    <lineage>
        <taxon>Bacteria</taxon>
        <taxon>Pseudomonadati</taxon>
        <taxon>Thermodesulfobacteriota</taxon>
        <taxon>Desulfobacteria</taxon>
        <taxon>Desulfobacterales</taxon>
        <taxon>Desulfolunaceae</taxon>
        <taxon>Desulfoluna</taxon>
    </lineage>
</organism>
<comment type="caution">
    <text evidence="10">Lacks conserved residue(s) required for the propagation of feature annotation.</text>
</comment>
<dbReference type="Pfam" id="PF00749">
    <property type="entry name" value="tRNA-synt_1c"/>
    <property type="match status" value="1"/>
</dbReference>
<dbReference type="InterPro" id="IPR008925">
    <property type="entry name" value="aa_tRNA-synth_I_cd-bd_sf"/>
</dbReference>
<dbReference type="SUPFAM" id="SSF52374">
    <property type="entry name" value="Nucleotidylyl transferase"/>
    <property type="match status" value="1"/>
</dbReference>
<dbReference type="Gene3D" id="3.40.50.620">
    <property type="entry name" value="HUPs"/>
    <property type="match status" value="1"/>
</dbReference>
<dbReference type="InterPro" id="IPR014729">
    <property type="entry name" value="Rossmann-like_a/b/a_fold"/>
</dbReference>
<dbReference type="InterPro" id="IPR004527">
    <property type="entry name" value="Glu-tRNA-ligase_bac/mito"/>
</dbReference>
<dbReference type="HAMAP" id="MF_00022">
    <property type="entry name" value="Glu_tRNA_synth_type1"/>
    <property type="match status" value="1"/>
</dbReference>
<keyword evidence="9 10" id="KW-0030">Aminoacyl-tRNA synthetase</keyword>
<dbReference type="PRINTS" id="PR00987">
    <property type="entry name" value="TRNASYNTHGLU"/>
</dbReference>
<dbReference type="SUPFAM" id="SSF48163">
    <property type="entry name" value="An anticodon-binding domain of class I aminoacyl-tRNA synthetases"/>
    <property type="match status" value="1"/>
</dbReference>
<dbReference type="PANTHER" id="PTHR43311">
    <property type="entry name" value="GLUTAMATE--TRNA LIGASE"/>
    <property type="match status" value="1"/>
</dbReference>
<evidence type="ECO:0000256" key="4">
    <source>
        <dbReference type="ARBA" id="ARBA00022490"/>
    </source>
</evidence>